<proteinExistence type="predicted"/>
<dbReference type="InterPro" id="IPR011009">
    <property type="entry name" value="Kinase-like_dom_sf"/>
</dbReference>
<feature type="domain" description="CHK kinase-like" evidence="1">
    <location>
        <begin position="130"/>
        <end position="329"/>
    </location>
</feature>
<accession>A0A9P0A400</accession>
<dbReference type="InterPro" id="IPR004119">
    <property type="entry name" value="EcKL"/>
</dbReference>
<dbReference type="SMART" id="SM00587">
    <property type="entry name" value="CHK"/>
    <property type="match status" value="1"/>
</dbReference>
<sequence>MSARKPWLSGIFTEAVRANCFGYDVKKFVDFKSANDKSRTAQFSSVVEFGEVTLEKKTSELVTQPVLVKTQIRAVYPPPATSIDMFHNEVLFYTKVLPLLRRCDTCDVLSTSFPELVYGKAVGKPEEDIVVLKDLRQKGFQPCVDPESLDERHIELVLDRLGKFHALSFICRLQDPMGFEKVASQMRELDYADAVSAFGGFLTKEAFREGIFRGIEPLQNAPEYQGRLTDLRANCSRAYDLMNEYMYGSRDSGVIFHGDFRLDNMMFRYQSDGTPIEVVFFDFQTISIGSPAIDICRFMIFEAPTELKRARWETFLVVYYDALANQMRDYQNTIPSMEAVELDVRKKGIFAYYVYALAWPNLFSDKNGLGCISCPKLKGLNEQEVQETMKTYMQNIREWGGPKVTEMLAEAVRFMIDKNFIFEY</sequence>
<reference evidence="2" key="1">
    <citation type="submission" date="2021-12" db="EMBL/GenBank/DDBJ databases">
        <authorList>
            <person name="King R."/>
        </authorList>
    </citation>
    <scope>NUCLEOTIDE SEQUENCE</scope>
</reference>
<dbReference type="InterPro" id="IPR015897">
    <property type="entry name" value="CHK_kinase-like"/>
</dbReference>
<dbReference type="Pfam" id="PF02958">
    <property type="entry name" value="EcKL"/>
    <property type="match status" value="1"/>
</dbReference>
<dbReference type="EMBL" id="OU963871">
    <property type="protein sequence ID" value="CAH0383762.1"/>
    <property type="molecule type" value="Genomic_DNA"/>
</dbReference>
<dbReference type="PANTHER" id="PTHR11012:SF4">
    <property type="entry name" value="LD42035P"/>
    <property type="match status" value="1"/>
</dbReference>
<protein>
    <recommendedName>
        <fullName evidence="1">CHK kinase-like domain-containing protein</fullName>
    </recommendedName>
</protein>
<dbReference type="Proteomes" id="UP001152759">
    <property type="component" value="Chromosome 10"/>
</dbReference>
<dbReference type="AlphaFoldDB" id="A0A9P0A400"/>
<gene>
    <name evidence="2" type="ORF">BEMITA_LOCUS3178</name>
</gene>
<name>A0A9P0A400_BEMTA</name>
<dbReference type="PANTHER" id="PTHR11012">
    <property type="entry name" value="PROTEIN KINASE-LIKE DOMAIN-CONTAINING"/>
    <property type="match status" value="1"/>
</dbReference>
<evidence type="ECO:0000313" key="2">
    <source>
        <dbReference type="EMBL" id="CAH0383762.1"/>
    </source>
</evidence>
<dbReference type="SUPFAM" id="SSF56112">
    <property type="entry name" value="Protein kinase-like (PK-like)"/>
    <property type="match status" value="1"/>
</dbReference>
<dbReference type="Gene3D" id="3.90.1200.10">
    <property type="match status" value="1"/>
</dbReference>
<evidence type="ECO:0000313" key="3">
    <source>
        <dbReference type="Proteomes" id="UP001152759"/>
    </source>
</evidence>
<organism evidence="2 3">
    <name type="scientific">Bemisia tabaci</name>
    <name type="common">Sweetpotato whitefly</name>
    <name type="synonym">Aleurodes tabaci</name>
    <dbReference type="NCBI Taxonomy" id="7038"/>
    <lineage>
        <taxon>Eukaryota</taxon>
        <taxon>Metazoa</taxon>
        <taxon>Ecdysozoa</taxon>
        <taxon>Arthropoda</taxon>
        <taxon>Hexapoda</taxon>
        <taxon>Insecta</taxon>
        <taxon>Pterygota</taxon>
        <taxon>Neoptera</taxon>
        <taxon>Paraneoptera</taxon>
        <taxon>Hemiptera</taxon>
        <taxon>Sternorrhyncha</taxon>
        <taxon>Aleyrodoidea</taxon>
        <taxon>Aleyrodidae</taxon>
        <taxon>Aleyrodinae</taxon>
        <taxon>Bemisia</taxon>
    </lineage>
</organism>
<keyword evidence="3" id="KW-1185">Reference proteome</keyword>
<evidence type="ECO:0000259" key="1">
    <source>
        <dbReference type="SMART" id="SM00587"/>
    </source>
</evidence>